<dbReference type="EMBL" id="FWXR01000017">
    <property type="protein sequence ID" value="SMD00251.1"/>
    <property type="molecule type" value="Genomic_DNA"/>
</dbReference>
<dbReference type="InterPro" id="IPR022467">
    <property type="entry name" value="ABC_transprt_ATP-bd_su_PQQ"/>
</dbReference>
<dbReference type="Proteomes" id="UP000192656">
    <property type="component" value="Unassembled WGS sequence"/>
</dbReference>
<dbReference type="SMART" id="SM00382">
    <property type="entry name" value="AAA"/>
    <property type="match status" value="1"/>
</dbReference>
<dbReference type="InterPro" id="IPR017871">
    <property type="entry name" value="ABC_transporter-like_CS"/>
</dbReference>
<keyword evidence="5 8" id="KW-0067">ATP-binding</keyword>
<dbReference type="GO" id="GO:0005524">
    <property type="term" value="F:ATP binding"/>
    <property type="evidence" value="ECO:0007669"/>
    <property type="project" value="UniProtKB-KW"/>
</dbReference>
<dbReference type="PROSITE" id="PS50893">
    <property type="entry name" value="ABC_TRANSPORTER_2"/>
    <property type="match status" value="1"/>
</dbReference>
<dbReference type="GO" id="GO:0016887">
    <property type="term" value="F:ATP hydrolysis activity"/>
    <property type="evidence" value="ECO:0007669"/>
    <property type="project" value="InterPro"/>
</dbReference>
<evidence type="ECO:0000256" key="2">
    <source>
        <dbReference type="ARBA" id="ARBA00022448"/>
    </source>
</evidence>
<dbReference type="Pfam" id="PF00005">
    <property type="entry name" value="ABC_tran"/>
    <property type="match status" value="1"/>
</dbReference>
<dbReference type="Gene3D" id="3.40.50.300">
    <property type="entry name" value="P-loop containing nucleotide triphosphate hydrolases"/>
    <property type="match status" value="1"/>
</dbReference>
<dbReference type="PANTHER" id="PTHR42711:SF5">
    <property type="entry name" value="ABC TRANSPORTER ATP-BINDING PROTEIN NATA"/>
    <property type="match status" value="1"/>
</dbReference>
<feature type="region of interest" description="Disordered" evidence="6">
    <location>
        <begin position="1"/>
        <end position="27"/>
    </location>
</feature>
<reference evidence="8 9" key="1">
    <citation type="submission" date="2017-04" db="EMBL/GenBank/DDBJ databases">
        <authorList>
            <person name="Afonso C.L."/>
            <person name="Miller P.J."/>
            <person name="Scott M.A."/>
            <person name="Spackman E."/>
            <person name="Goraichik I."/>
            <person name="Dimitrov K.M."/>
            <person name="Suarez D.L."/>
            <person name="Swayne D.E."/>
        </authorList>
    </citation>
    <scope>NUCLEOTIDE SEQUENCE [LARGE SCALE GENOMIC DNA]</scope>
    <source>
        <strain evidence="8 9">CGMCC 1.10972</strain>
    </source>
</reference>
<name>A0A1W2DS31_9HYPH</name>
<evidence type="ECO:0000256" key="5">
    <source>
        <dbReference type="ARBA" id="ARBA00022840"/>
    </source>
</evidence>
<feature type="domain" description="ABC transporter" evidence="7">
    <location>
        <begin position="42"/>
        <end position="272"/>
    </location>
</feature>
<accession>A0A1W2DS31</accession>
<dbReference type="InterPro" id="IPR003439">
    <property type="entry name" value="ABC_transporter-like_ATP-bd"/>
</dbReference>
<dbReference type="PANTHER" id="PTHR42711">
    <property type="entry name" value="ABC TRANSPORTER ATP-BINDING PROTEIN"/>
    <property type="match status" value="1"/>
</dbReference>
<gene>
    <name evidence="8" type="ORF">SAMN06297251_11768</name>
</gene>
<keyword evidence="2" id="KW-0813">Transport</keyword>
<keyword evidence="4" id="KW-0547">Nucleotide-binding</keyword>
<keyword evidence="3" id="KW-0536">Nodulation</keyword>
<protein>
    <submittedName>
        <fullName evidence="8">ABC-2 type transport system ATP-binding protein</fullName>
    </submittedName>
</protein>
<sequence>MDVFSDGWVGETDKEKTPTKPTMSGDGRRIDLSEARALVPALAVDGVSHSYGSRKALDDVSFTVPQGSFTALLGPNGAGKSTLFSLVTRLFNTRHGEIRILGYPLQGRPTEALRRLGVVFQARTLDLDLSIRQNLTYHAALHGMKRGDADKRIGEILAGSELAERLGEKARNLSGGQLRRIEIVRAFMHRPRLILLDEPTTGLDIRSRAEIVAEVRRLVRDEAVSVLWATHLIDEIDASDRVVVLHHGKVLAEGAVSDVTEAENAQSIREAFSRLTGLARPSEAAETETVL</sequence>
<dbReference type="InterPro" id="IPR050763">
    <property type="entry name" value="ABC_transporter_ATP-binding"/>
</dbReference>
<evidence type="ECO:0000256" key="3">
    <source>
        <dbReference type="ARBA" id="ARBA00022458"/>
    </source>
</evidence>
<organism evidence="8 9">
    <name type="scientific">Fulvimarina manganoxydans</name>
    <dbReference type="NCBI Taxonomy" id="937218"/>
    <lineage>
        <taxon>Bacteria</taxon>
        <taxon>Pseudomonadati</taxon>
        <taxon>Pseudomonadota</taxon>
        <taxon>Alphaproteobacteria</taxon>
        <taxon>Hyphomicrobiales</taxon>
        <taxon>Aurantimonadaceae</taxon>
        <taxon>Fulvimarina</taxon>
    </lineage>
</organism>
<dbReference type="InterPro" id="IPR003593">
    <property type="entry name" value="AAA+_ATPase"/>
</dbReference>
<proteinExistence type="inferred from homology"/>
<evidence type="ECO:0000259" key="7">
    <source>
        <dbReference type="PROSITE" id="PS50893"/>
    </source>
</evidence>
<evidence type="ECO:0000313" key="8">
    <source>
        <dbReference type="EMBL" id="SMD00251.1"/>
    </source>
</evidence>
<comment type="similarity">
    <text evidence="1">Belongs to the ABC transporter superfamily.</text>
</comment>
<dbReference type="NCBIfam" id="TIGR03864">
    <property type="entry name" value="PQQ_ABC_ATP"/>
    <property type="match status" value="1"/>
</dbReference>
<evidence type="ECO:0000256" key="6">
    <source>
        <dbReference type="SAM" id="MobiDB-lite"/>
    </source>
</evidence>
<dbReference type="PROSITE" id="PS00211">
    <property type="entry name" value="ABC_TRANSPORTER_1"/>
    <property type="match status" value="1"/>
</dbReference>
<evidence type="ECO:0000313" key="9">
    <source>
        <dbReference type="Proteomes" id="UP000192656"/>
    </source>
</evidence>
<evidence type="ECO:0000256" key="1">
    <source>
        <dbReference type="ARBA" id="ARBA00005417"/>
    </source>
</evidence>
<dbReference type="AlphaFoldDB" id="A0A1W2DS31"/>
<dbReference type="STRING" id="937218.SAMN06297251_11768"/>
<evidence type="ECO:0000256" key="4">
    <source>
        <dbReference type="ARBA" id="ARBA00022741"/>
    </source>
</evidence>
<keyword evidence="9" id="KW-1185">Reference proteome</keyword>
<dbReference type="InterPro" id="IPR027417">
    <property type="entry name" value="P-loop_NTPase"/>
</dbReference>
<dbReference type="SUPFAM" id="SSF52540">
    <property type="entry name" value="P-loop containing nucleoside triphosphate hydrolases"/>
    <property type="match status" value="1"/>
</dbReference>